<evidence type="ECO:0000313" key="6">
    <source>
        <dbReference type="Proteomes" id="UP000006304"/>
    </source>
</evidence>
<dbReference type="InterPro" id="IPR025736">
    <property type="entry name" value="PucR_C-HTH_dom"/>
</dbReference>
<accession>K0EXV4</accession>
<dbReference type="AlphaFoldDB" id="K0EXV4"/>
<sequence>MLALVRTSIGTQVDQLARSVPLELSAPSAEVVQLIRSLVHLGVSLHAVLRGFRISTQFMVERWTDAVAVHGVDPRIAVEVIKAGIAEALDRAEFVTERLVEEFRDEDERRARERSLAHVEDVRRLLSGAPVDVGAAGNRLGYNLSGRHVALVVRDRSAGPADGSALDTVVRKLVPPGRGLSVRIDLRTAWCWLPRPLEEPPRVPTWTEPVMVAMGCPANGLDGFRQSHRQAVEAMRVAELAHRSSSTVTEYSEIALAALCSNDPEKCRDFIRTQLGGLGADDPATDRLRETLRAFYAANSNYRATAARLGLHHNTIRYRLEQVEHVLGHPVDERRLPVELALHLADILGTSGAPTA</sequence>
<evidence type="ECO:0000256" key="1">
    <source>
        <dbReference type="ARBA" id="ARBA00006754"/>
    </source>
</evidence>
<dbReference type="Pfam" id="PF13556">
    <property type="entry name" value="HTH_30"/>
    <property type="match status" value="1"/>
</dbReference>
<dbReference type="eggNOG" id="COG2508">
    <property type="taxonomic scope" value="Bacteria"/>
</dbReference>
<dbReference type="PANTHER" id="PTHR33744">
    <property type="entry name" value="CARBOHYDRATE DIACID REGULATOR"/>
    <property type="match status" value="1"/>
</dbReference>
<feature type="domain" description="RsbT co-antagonist protein RsbRD N-terminal" evidence="3">
    <location>
        <begin position="4"/>
        <end position="115"/>
    </location>
</feature>
<gene>
    <name evidence="5" type="ORF">O3I_033795</name>
</gene>
<feature type="domain" description="CdaR GGDEF-like" evidence="4">
    <location>
        <begin position="131"/>
        <end position="237"/>
    </location>
</feature>
<proteinExistence type="inferred from homology"/>
<dbReference type="Pfam" id="PF14361">
    <property type="entry name" value="RsbRD_N"/>
    <property type="match status" value="1"/>
</dbReference>
<evidence type="ECO:0000313" key="5">
    <source>
        <dbReference type="EMBL" id="AFU04708.1"/>
    </source>
</evidence>
<evidence type="ECO:0000259" key="2">
    <source>
        <dbReference type="Pfam" id="PF13556"/>
    </source>
</evidence>
<dbReference type="Pfam" id="PF17853">
    <property type="entry name" value="GGDEF_2"/>
    <property type="match status" value="1"/>
</dbReference>
<dbReference type="InterPro" id="IPR041522">
    <property type="entry name" value="CdaR_GGDEF"/>
</dbReference>
<evidence type="ECO:0000259" key="3">
    <source>
        <dbReference type="Pfam" id="PF14361"/>
    </source>
</evidence>
<name>K0EXV4_NOCB7</name>
<dbReference type="HOGENOM" id="CLU_051160_1_0_11"/>
<evidence type="ECO:0000259" key="4">
    <source>
        <dbReference type="Pfam" id="PF17853"/>
    </source>
</evidence>
<organism evidence="5 6">
    <name type="scientific">Nocardia brasiliensis (strain ATCC 700358 / HUJEG-1)</name>
    <dbReference type="NCBI Taxonomy" id="1133849"/>
    <lineage>
        <taxon>Bacteria</taxon>
        <taxon>Bacillati</taxon>
        <taxon>Actinomycetota</taxon>
        <taxon>Actinomycetes</taxon>
        <taxon>Mycobacteriales</taxon>
        <taxon>Nocardiaceae</taxon>
        <taxon>Nocardia</taxon>
    </lineage>
</organism>
<feature type="domain" description="PucR C-terminal helix-turn-helix" evidence="2">
    <location>
        <begin position="288"/>
        <end position="343"/>
    </location>
</feature>
<dbReference type="Proteomes" id="UP000006304">
    <property type="component" value="Chromosome"/>
</dbReference>
<dbReference type="EMBL" id="CP003876">
    <property type="protein sequence ID" value="AFU04708.1"/>
    <property type="molecule type" value="Genomic_DNA"/>
</dbReference>
<dbReference type="Gene3D" id="1.10.10.2840">
    <property type="entry name" value="PucR C-terminal helix-turn-helix domain"/>
    <property type="match status" value="1"/>
</dbReference>
<comment type="similarity">
    <text evidence="1">Belongs to the CdaR family.</text>
</comment>
<dbReference type="STRING" id="1133849.O3I_033795"/>
<dbReference type="InterPro" id="IPR042070">
    <property type="entry name" value="PucR_C-HTH_sf"/>
</dbReference>
<reference evidence="5 6" key="1">
    <citation type="journal article" date="2012" name="J. Bacteriol.">
        <title>Complete genome sequence of Nocardia brasiliensis HUJEG-1.</title>
        <authorList>
            <person name="Vera-Cabrera L."/>
            <person name="Ortiz-Lopez R."/>
            <person name="Elizondo-Gonzalez R."/>
            <person name="Perez-Maya A.A."/>
            <person name="Ocampo-Candiani J."/>
        </authorList>
    </citation>
    <scope>NUCLEOTIDE SEQUENCE [LARGE SCALE GENOMIC DNA]</scope>
    <source>
        <strain evidence="6">ATCC 700358</strain>
    </source>
</reference>
<keyword evidence="6" id="KW-1185">Reference proteome</keyword>
<dbReference type="InterPro" id="IPR051448">
    <property type="entry name" value="CdaR-like_regulators"/>
</dbReference>
<dbReference type="InterPro" id="IPR025751">
    <property type="entry name" value="RsbRD_N_dom"/>
</dbReference>
<dbReference type="KEGG" id="nbr:O3I_033795"/>
<dbReference type="PANTHER" id="PTHR33744:SF1">
    <property type="entry name" value="DNA-BINDING TRANSCRIPTIONAL ACTIVATOR ADER"/>
    <property type="match status" value="1"/>
</dbReference>
<protein>
    <submittedName>
        <fullName evidence="5">Fis family transcriptional regulator</fullName>
    </submittedName>
</protein>